<evidence type="ECO:0000259" key="4">
    <source>
        <dbReference type="Pfam" id="PF00296"/>
    </source>
</evidence>
<dbReference type="RefSeq" id="WP_213119644.1">
    <property type="nucleotide sequence ID" value="NZ_JAGYPF010000004.1"/>
</dbReference>
<dbReference type="Pfam" id="PF00296">
    <property type="entry name" value="Bac_luciferase"/>
    <property type="match status" value="1"/>
</dbReference>
<dbReference type="Proteomes" id="UP000679749">
    <property type="component" value="Unassembled WGS sequence"/>
</dbReference>
<dbReference type="InterPro" id="IPR011251">
    <property type="entry name" value="Luciferase-like_dom"/>
</dbReference>
<accession>A0A942UAE6</accession>
<dbReference type="Gene3D" id="3.20.20.30">
    <property type="entry name" value="Luciferase-like domain"/>
    <property type="match status" value="1"/>
</dbReference>
<dbReference type="GO" id="GO:0004497">
    <property type="term" value="F:monooxygenase activity"/>
    <property type="evidence" value="ECO:0007669"/>
    <property type="project" value="UniProtKB-KW"/>
</dbReference>
<dbReference type="GO" id="GO:0005829">
    <property type="term" value="C:cytosol"/>
    <property type="evidence" value="ECO:0007669"/>
    <property type="project" value="TreeGrafter"/>
</dbReference>
<proteinExistence type="predicted"/>
<dbReference type="PANTHER" id="PTHR30137:SF8">
    <property type="entry name" value="BLR5498 PROTEIN"/>
    <property type="match status" value="1"/>
</dbReference>
<evidence type="ECO:0000256" key="2">
    <source>
        <dbReference type="ARBA" id="ARBA00023033"/>
    </source>
</evidence>
<protein>
    <submittedName>
        <fullName evidence="5">LLM class flavin-dependent oxidoreductase</fullName>
    </submittedName>
</protein>
<comment type="caution">
    <text evidence="5">The sequence shown here is derived from an EMBL/GenBank/DDBJ whole genome shotgun (WGS) entry which is preliminary data.</text>
</comment>
<reference evidence="5" key="1">
    <citation type="submission" date="2021-05" db="EMBL/GenBank/DDBJ databases">
        <title>Novel Bacillus species.</title>
        <authorList>
            <person name="Liu G."/>
        </authorList>
    </citation>
    <scope>NUCLEOTIDE SEQUENCE</scope>
    <source>
        <strain evidence="5">FJAT-49825</strain>
    </source>
</reference>
<keyword evidence="1" id="KW-0560">Oxidoreductase</keyword>
<dbReference type="InterPro" id="IPR050766">
    <property type="entry name" value="Bact_Lucif_Oxidored"/>
</dbReference>
<keyword evidence="2" id="KW-0503">Monooxygenase</keyword>
<dbReference type="GO" id="GO:0016705">
    <property type="term" value="F:oxidoreductase activity, acting on paired donors, with incorporation or reduction of molecular oxygen"/>
    <property type="evidence" value="ECO:0007669"/>
    <property type="project" value="InterPro"/>
</dbReference>
<dbReference type="SUPFAM" id="SSF51679">
    <property type="entry name" value="Bacterial luciferase-like"/>
    <property type="match status" value="1"/>
</dbReference>
<evidence type="ECO:0000256" key="3">
    <source>
        <dbReference type="SAM" id="MobiDB-lite"/>
    </source>
</evidence>
<name>A0A942UAE6_9BACI</name>
<evidence type="ECO:0000313" key="5">
    <source>
        <dbReference type="EMBL" id="MBS4215163.1"/>
    </source>
</evidence>
<feature type="compositionally biased region" description="Basic and acidic residues" evidence="3">
    <location>
        <begin position="377"/>
        <end position="395"/>
    </location>
</feature>
<evidence type="ECO:0000256" key="1">
    <source>
        <dbReference type="ARBA" id="ARBA00023002"/>
    </source>
</evidence>
<dbReference type="AlphaFoldDB" id="A0A942UAE6"/>
<dbReference type="EMBL" id="JAGYPF010000004">
    <property type="protein sequence ID" value="MBS4215163.1"/>
    <property type="molecule type" value="Genomic_DNA"/>
</dbReference>
<sequence length="424" mass="48501">MKFGSIYLHSNPRPWDKYSEQRLYNESLEQIELTDKLGFDYAWAVEHHFLEEYSHAGAPEVFLAAASQRTKQIRLAHGIVQLPMGHNHPVRVAERIALLDLISNGRVDFGTGESTTAMELEGFGIDRETKREQWQEALDAITRMFVEEPFVQYEGKYLQMPERNILPKPLQKPHPPLWTAAGRRDQIKLCASNGLGALSFSFIQPEEARSRVEEYYSIIQSEECVPAGFNVNPNFAITIPMLCHEDEETAIERGIDGAHFFGYTNAYYYGFGQHRPGISNLWEDFEKNREKMGFVRDTTSKKGEPSVAQLVEEKAGSLRGAIGTPDQIRELLRKYEEAGVDQVIFVCQFGRTKHEHICESFELFAREVMPEFQEREAAHQKRKQERLGDAVERALSRRKPPRISEGDLVVAAKNNLPSIARTRN</sequence>
<dbReference type="InterPro" id="IPR036661">
    <property type="entry name" value="Luciferase-like_sf"/>
</dbReference>
<feature type="domain" description="Luciferase-like" evidence="4">
    <location>
        <begin position="13"/>
        <end position="342"/>
    </location>
</feature>
<gene>
    <name evidence="5" type="ORF">KHA99_22225</name>
</gene>
<keyword evidence="6" id="KW-1185">Reference proteome</keyword>
<feature type="region of interest" description="Disordered" evidence="3">
    <location>
        <begin position="377"/>
        <end position="399"/>
    </location>
</feature>
<dbReference type="PANTHER" id="PTHR30137">
    <property type="entry name" value="LUCIFERASE-LIKE MONOOXYGENASE"/>
    <property type="match status" value="1"/>
</dbReference>
<organism evidence="5 6">
    <name type="scientific">Neobacillus rhizophilus</name>
    <dbReference type="NCBI Taxonomy" id="2833579"/>
    <lineage>
        <taxon>Bacteria</taxon>
        <taxon>Bacillati</taxon>
        <taxon>Bacillota</taxon>
        <taxon>Bacilli</taxon>
        <taxon>Bacillales</taxon>
        <taxon>Bacillaceae</taxon>
        <taxon>Neobacillus</taxon>
    </lineage>
</organism>
<evidence type="ECO:0000313" key="6">
    <source>
        <dbReference type="Proteomes" id="UP000679749"/>
    </source>
</evidence>